<reference evidence="9" key="2">
    <citation type="journal article" date="2007" name="Science">
        <title>Draft genome sequence of the sexually transmitted pathogen Trichomonas vaginalis.</title>
        <authorList>
            <person name="Carlton J.M."/>
            <person name="Hirt R.P."/>
            <person name="Silva J.C."/>
            <person name="Delcher A.L."/>
            <person name="Schatz M."/>
            <person name="Zhao Q."/>
            <person name="Wortman J.R."/>
            <person name="Bidwell S.L."/>
            <person name="Alsmark U.C.M."/>
            <person name="Besteiro S."/>
            <person name="Sicheritz-Ponten T."/>
            <person name="Noel C.J."/>
            <person name="Dacks J.B."/>
            <person name="Foster P.G."/>
            <person name="Simillion C."/>
            <person name="Van de Peer Y."/>
            <person name="Miranda-Saavedra D."/>
            <person name="Barton G.J."/>
            <person name="Westrop G.D."/>
            <person name="Mueller S."/>
            <person name="Dessi D."/>
            <person name="Fiori P.L."/>
            <person name="Ren Q."/>
            <person name="Paulsen I."/>
            <person name="Zhang H."/>
            <person name="Bastida-Corcuera F.D."/>
            <person name="Simoes-Barbosa A."/>
            <person name="Brown M.T."/>
            <person name="Hayes R.D."/>
            <person name="Mukherjee M."/>
            <person name="Okumura C.Y."/>
            <person name="Schneider R."/>
            <person name="Smith A.J."/>
            <person name="Vanacova S."/>
            <person name="Villalvazo M."/>
            <person name="Haas B.J."/>
            <person name="Pertea M."/>
            <person name="Feldblyum T.V."/>
            <person name="Utterback T.R."/>
            <person name="Shu C.L."/>
            <person name="Osoegawa K."/>
            <person name="de Jong P.J."/>
            <person name="Hrdy I."/>
            <person name="Horvathova L."/>
            <person name="Zubacova Z."/>
            <person name="Dolezal P."/>
            <person name="Malik S.B."/>
            <person name="Logsdon J.M. Jr."/>
            <person name="Henze K."/>
            <person name="Gupta A."/>
            <person name="Wang C.C."/>
            <person name="Dunne R.L."/>
            <person name="Upcroft J.A."/>
            <person name="Upcroft P."/>
            <person name="White O."/>
            <person name="Salzberg S.L."/>
            <person name="Tang P."/>
            <person name="Chiu C.-H."/>
            <person name="Lee Y.-S."/>
            <person name="Embley T.M."/>
            <person name="Coombs G.H."/>
            <person name="Mottram J.C."/>
            <person name="Tachezy J."/>
            <person name="Fraser-Liggett C.M."/>
            <person name="Johnson P.J."/>
        </authorList>
    </citation>
    <scope>NUCLEOTIDE SEQUENCE [LARGE SCALE GENOMIC DNA]</scope>
    <source>
        <strain evidence="9">G3</strain>
    </source>
</reference>
<evidence type="ECO:0000313" key="10">
    <source>
        <dbReference type="Proteomes" id="UP000001542"/>
    </source>
</evidence>
<feature type="transmembrane region" description="Helical" evidence="7">
    <location>
        <begin position="67"/>
        <end position="86"/>
    </location>
</feature>
<dbReference type="InterPro" id="IPR039859">
    <property type="entry name" value="PFA4/ZDH16/20/ERF2-like"/>
</dbReference>
<dbReference type="PANTHER" id="PTHR22883">
    <property type="entry name" value="ZINC FINGER DHHC DOMAIN CONTAINING PROTEIN"/>
    <property type="match status" value="1"/>
</dbReference>
<dbReference type="GO" id="GO:0005794">
    <property type="term" value="C:Golgi apparatus"/>
    <property type="evidence" value="ECO:0000318"/>
    <property type="project" value="GO_Central"/>
</dbReference>
<reference evidence="9" key="1">
    <citation type="submission" date="2006-10" db="EMBL/GenBank/DDBJ databases">
        <authorList>
            <person name="Amadeo P."/>
            <person name="Zhao Q."/>
            <person name="Wortman J."/>
            <person name="Fraser-Liggett C."/>
            <person name="Carlton J."/>
        </authorList>
    </citation>
    <scope>NUCLEOTIDE SEQUENCE</scope>
    <source>
        <strain evidence="9">G3</strain>
    </source>
</reference>
<dbReference type="PANTHER" id="PTHR22883:SF147">
    <property type="entry name" value="PALMITOYLTRANSFERASE"/>
    <property type="match status" value="1"/>
</dbReference>
<dbReference type="RefSeq" id="XP_001581793.1">
    <property type="nucleotide sequence ID" value="XM_001581743.1"/>
</dbReference>
<keyword evidence="10" id="KW-1185">Reference proteome</keyword>
<dbReference type="Proteomes" id="UP000001542">
    <property type="component" value="Unassembled WGS sequence"/>
</dbReference>
<evidence type="ECO:0000256" key="3">
    <source>
        <dbReference type="ARBA" id="ARBA00022692"/>
    </source>
</evidence>
<evidence type="ECO:0000313" key="9">
    <source>
        <dbReference type="EMBL" id="EAY20807.1"/>
    </source>
</evidence>
<dbReference type="GO" id="GO:0006612">
    <property type="term" value="P:protein targeting to membrane"/>
    <property type="evidence" value="ECO:0000318"/>
    <property type="project" value="GO_Central"/>
</dbReference>
<name>A2DFV4_TRIV3</name>
<feature type="transmembrane region" description="Helical" evidence="7">
    <location>
        <begin position="195"/>
        <end position="220"/>
    </location>
</feature>
<dbReference type="GO" id="GO:0016020">
    <property type="term" value="C:membrane"/>
    <property type="evidence" value="ECO:0007669"/>
    <property type="project" value="UniProtKB-SubCell"/>
</dbReference>
<evidence type="ECO:0000256" key="7">
    <source>
        <dbReference type="RuleBase" id="RU079119"/>
    </source>
</evidence>
<dbReference type="VEuPathDB" id="TrichDB:TVAG_391910"/>
<keyword evidence="5 7" id="KW-0472">Membrane</keyword>
<keyword evidence="3 7" id="KW-0812">Transmembrane</keyword>
<comment type="subcellular location">
    <subcellularLocation>
        <location evidence="1">Membrane</location>
        <topology evidence="1">Multi-pass membrane protein</topology>
    </subcellularLocation>
</comment>
<evidence type="ECO:0000256" key="2">
    <source>
        <dbReference type="ARBA" id="ARBA00022679"/>
    </source>
</evidence>
<evidence type="ECO:0000256" key="4">
    <source>
        <dbReference type="ARBA" id="ARBA00022989"/>
    </source>
</evidence>
<proteinExistence type="inferred from homology"/>
<dbReference type="InterPro" id="IPR001594">
    <property type="entry name" value="Palmitoyltrfase_DHHC"/>
</dbReference>
<feature type="domain" description="Palmitoyltransferase DHHC" evidence="8">
    <location>
        <begin position="157"/>
        <end position="266"/>
    </location>
</feature>
<dbReference type="Pfam" id="PF01529">
    <property type="entry name" value="DHHC"/>
    <property type="match status" value="1"/>
</dbReference>
<feature type="transmembrane region" description="Helical" evidence="7">
    <location>
        <begin position="92"/>
        <end position="111"/>
    </location>
</feature>
<dbReference type="EMBL" id="DS113195">
    <property type="protein sequence ID" value="EAY20807.1"/>
    <property type="molecule type" value="Genomic_DNA"/>
</dbReference>
<evidence type="ECO:0000256" key="6">
    <source>
        <dbReference type="ARBA" id="ARBA00023315"/>
    </source>
</evidence>
<dbReference type="EC" id="2.3.1.225" evidence="7"/>
<evidence type="ECO:0000259" key="8">
    <source>
        <dbReference type="Pfam" id="PF01529"/>
    </source>
</evidence>
<dbReference type="InParanoid" id="A2DFV4"/>
<protein>
    <recommendedName>
        <fullName evidence="7">Palmitoyltransferase</fullName>
        <ecNumber evidence="7">2.3.1.225</ecNumber>
    </recommendedName>
</protein>
<keyword evidence="4 7" id="KW-1133">Transmembrane helix</keyword>
<dbReference type="AlphaFoldDB" id="A2DFV4"/>
<keyword evidence="2 7" id="KW-0808">Transferase</keyword>
<feature type="transmembrane region" description="Helical" evidence="7">
    <location>
        <begin position="232"/>
        <end position="251"/>
    </location>
</feature>
<comment type="domain">
    <text evidence="7">The DHHC domain is required for palmitoyltransferase activity.</text>
</comment>
<evidence type="ECO:0000256" key="1">
    <source>
        <dbReference type="ARBA" id="ARBA00004141"/>
    </source>
</evidence>
<dbReference type="GO" id="GO:0005783">
    <property type="term" value="C:endoplasmic reticulum"/>
    <property type="evidence" value="ECO:0000318"/>
    <property type="project" value="GO_Central"/>
</dbReference>
<dbReference type="GO" id="GO:0019706">
    <property type="term" value="F:protein-cysteine S-palmitoyltransferase activity"/>
    <property type="evidence" value="ECO:0000318"/>
    <property type="project" value="GO_Central"/>
</dbReference>
<organism evidence="9 10">
    <name type="scientific">Trichomonas vaginalis (strain ATCC PRA-98 / G3)</name>
    <dbReference type="NCBI Taxonomy" id="412133"/>
    <lineage>
        <taxon>Eukaryota</taxon>
        <taxon>Metamonada</taxon>
        <taxon>Parabasalia</taxon>
        <taxon>Trichomonadida</taxon>
        <taxon>Trichomonadidae</taxon>
        <taxon>Trichomonas</taxon>
    </lineage>
</organism>
<evidence type="ECO:0000256" key="5">
    <source>
        <dbReference type="ARBA" id="ARBA00023136"/>
    </source>
</evidence>
<dbReference type="VEuPathDB" id="TrichDB:TVAGG3_0322720"/>
<comment type="similarity">
    <text evidence="7">Belongs to the DHHC palmitoyltransferase family.</text>
</comment>
<comment type="catalytic activity">
    <reaction evidence="7">
        <text>L-cysteinyl-[protein] + hexadecanoyl-CoA = S-hexadecanoyl-L-cysteinyl-[protein] + CoA</text>
        <dbReference type="Rhea" id="RHEA:36683"/>
        <dbReference type="Rhea" id="RHEA-COMP:10131"/>
        <dbReference type="Rhea" id="RHEA-COMP:11032"/>
        <dbReference type="ChEBI" id="CHEBI:29950"/>
        <dbReference type="ChEBI" id="CHEBI:57287"/>
        <dbReference type="ChEBI" id="CHEBI:57379"/>
        <dbReference type="ChEBI" id="CHEBI:74151"/>
        <dbReference type="EC" id="2.3.1.225"/>
    </reaction>
</comment>
<accession>A2DFV4</accession>
<dbReference type="KEGG" id="tva:5466351"/>
<sequence>MSSASGNDLEKTVYDESDYTYDDYDSTTGKFPGKSSYRKFGCCCTALDFKDSEKYYCGSWYCGPSPYIIVILSLWNMVIHFVYTLLYTSYFGYIFTPILLIVYIMFLVSYFQMISVGPGYLPFYWHHASEHLLEGLSTEDNFEGITTFPAQLVWLKSNPRPNRAYYFPNVGRYVIRPDFYCKWAGVYIGKRNEKLLLLTTLYATIFCFFLVISHFVTLIIRRNELTTSNFTIIVISIPVELFITLIPLAQFSRSIGLTSNNLTKFEIEHGIDKEYFGNESKKENLLDVFGRDQNCCMYALPISPFTGMTNQELIQNEKPYPFLRLIGVK</sequence>
<keyword evidence="6 7" id="KW-0012">Acyltransferase</keyword>
<dbReference type="PROSITE" id="PS50216">
    <property type="entry name" value="DHHC"/>
    <property type="match status" value="1"/>
</dbReference>
<gene>
    <name evidence="9" type="ORF">TVAG_391910</name>
</gene>
<dbReference type="FunCoup" id="A2DFV4">
    <property type="interactions" value="255"/>
</dbReference>